<evidence type="ECO:0000256" key="2">
    <source>
        <dbReference type="ARBA" id="ARBA00022606"/>
    </source>
</evidence>
<dbReference type="Proteomes" id="UP001378592">
    <property type="component" value="Unassembled WGS sequence"/>
</dbReference>
<keyword evidence="4" id="KW-0552">Olfaction</keyword>
<accession>A0AAN9ZGD3</accession>
<dbReference type="GO" id="GO:0016020">
    <property type="term" value="C:membrane"/>
    <property type="evidence" value="ECO:0007669"/>
    <property type="project" value="UniProtKB-SubCell"/>
</dbReference>
<dbReference type="AlphaFoldDB" id="A0AAN9ZGD3"/>
<comment type="subcellular location">
    <subcellularLocation>
        <location evidence="1">Membrane</location>
        <topology evidence="1">Multi-pass membrane protein</topology>
    </subcellularLocation>
</comment>
<name>A0AAN9ZGD3_9ORTH</name>
<keyword evidence="7" id="KW-0675">Receptor</keyword>
<dbReference type="GO" id="GO:0004984">
    <property type="term" value="F:olfactory receptor activity"/>
    <property type="evidence" value="ECO:0007669"/>
    <property type="project" value="InterPro"/>
</dbReference>
<evidence type="ECO:0000256" key="1">
    <source>
        <dbReference type="ARBA" id="ARBA00004141"/>
    </source>
</evidence>
<dbReference type="GO" id="GO:0007165">
    <property type="term" value="P:signal transduction"/>
    <property type="evidence" value="ECO:0007669"/>
    <property type="project" value="UniProtKB-KW"/>
</dbReference>
<keyword evidence="2" id="KW-0716">Sensory transduction</keyword>
<keyword evidence="11" id="KW-1185">Reference proteome</keyword>
<evidence type="ECO:0000256" key="7">
    <source>
        <dbReference type="ARBA" id="ARBA00023170"/>
    </source>
</evidence>
<evidence type="ECO:0000256" key="9">
    <source>
        <dbReference type="SAM" id="Phobius"/>
    </source>
</evidence>
<keyword evidence="5 9" id="KW-1133">Transmembrane helix</keyword>
<keyword evidence="3 9" id="KW-0812">Transmembrane</keyword>
<evidence type="ECO:0000313" key="11">
    <source>
        <dbReference type="Proteomes" id="UP001378592"/>
    </source>
</evidence>
<keyword evidence="6 9" id="KW-0472">Membrane</keyword>
<evidence type="ECO:0000256" key="3">
    <source>
        <dbReference type="ARBA" id="ARBA00022692"/>
    </source>
</evidence>
<proteinExistence type="predicted"/>
<sequence>MWREKEWKRLIRIVENNFNRPANRIKKEDRLIMEESVRLNRYVGLVWTLLVSSMLASFTVRPVIESFLLTPSLARDVDFNTTTKPQRLPSMWDIPYRTWTPFDNMSIIPYGFVYFLHVFVASLQIFLVPTYDMFFIALVNYTCGQFRILQRELRIIREDSK</sequence>
<keyword evidence="8" id="KW-0807">Transducer</keyword>
<dbReference type="EMBL" id="JAZDUA010000004">
    <property type="protein sequence ID" value="KAK7874171.1"/>
    <property type="molecule type" value="Genomic_DNA"/>
</dbReference>
<evidence type="ECO:0000256" key="4">
    <source>
        <dbReference type="ARBA" id="ARBA00022725"/>
    </source>
</evidence>
<dbReference type="InterPro" id="IPR004117">
    <property type="entry name" value="7tm6_olfct_rcpt"/>
</dbReference>
<dbReference type="Pfam" id="PF02949">
    <property type="entry name" value="7tm_6"/>
    <property type="match status" value="1"/>
</dbReference>
<evidence type="ECO:0000256" key="8">
    <source>
        <dbReference type="ARBA" id="ARBA00023224"/>
    </source>
</evidence>
<feature type="transmembrane region" description="Helical" evidence="9">
    <location>
        <begin position="42"/>
        <end position="64"/>
    </location>
</feature>
<organism evidence="10 11">
    <name type="scientific">Gryllus longicercus</name>
    <dbReference type="NCBI Taxonomy" id="2509291"/>
    <lineage>
        <taxon>Eukaryota</taxon>
        <taxon>Metazoa</taxon>
        <taxon>Ecdysozoa</taxon>
        <taxon>Arthropoda</taxon>
        <taxon>Hexapoda</taxon>
        <taxon>Insecta</taxon>
        <taxon>Pterygota</taxon>
        <taxon>Neoptera</taxon>
        <taxon>Polyneoptera</taxon>
        <taxon>Orthoptera</taxon>
        <taxon>Ensifera</taxon>
        <taxon>Gryllidea</taxon>
        <taxon>Grylloidea</taxon>
        <taxon>Gryllidae</taxon>
        <taxon>Gryllinae</taxon>
        <taxon>Gryllus</taxon>
    </lineage>
</organism>
<gene>
    <name evidence="10" type="ORF">R5R35_006217</name>
</gene>
<evidence type="ECO:0000313" key="10">
    <source>
        <dbReference type="EMBL" id="KAK7874171.1"/>
    </source>
</evidence>
<protein>
    <recommendedName>
        <fullName evidence="12">Odorant receptor</fullName>
    </recommendedName>
</protein>
<feature type="transmembrane region" description="Helical" evidence="9">
    <location>
        <begin position="107"/>
        <end position="128"/>
    </location>
</feature>
<dbReference type="GO" id="GO:0005549">
    <property type="term" value="F:odorant binding"/>
    <property type="evidence" value="ECO:0007669"/>
    <property type="project" value="InterPro"/>
</dbReference>
<reference evidence="10 11" key="1">
    <citation type="submission" date="2024-03" db="EMBL/GenBank/DDBJ databases">
        <title>The genome assembly and annotation of the cricket Gryllus longicercus Weissman &amp; Gray.</title>
        <authorList>
            <person name="Szrajer S."/>
            <person name="Gray D."/>
            <person name="Ylla G."/>
        </authorList>
    </citation>
    <scope>NUCLEOTIDE SEQUENCE [LARGE SCALE GENOMIC DNA]</scope>
    <source>
        <strain evidence="10">DAG 2021-001</strain>
        <tissue evidence="10">Whole body minus gut</tissue>
    </source>
</reference>
<evidence type="ECO:0000256" key="5">
    <source>
        <dbReference type="ARBA" id="ARBA00022989"/>
    </source>
</evidence>
<evidence type="ECO:0000256" key="6">
    <source>
        <dbReference type="ARBA" id="ARBA00023136"/>
    </source>
</evidence>
<evidence type="ECO:0008006" key="12">
    <source>
        <dbReference type="Google" id="ProtNLM"/>
    </source>
</evidence>
<comment type="caution">
    <text evidence="10">The sequence shown here is derived from an EMBL/GenBank/DDBJ whole genome shotgun (WGS) entry which is preliminary data.</text>
</comment>